<feature type="domain" description="Rap1a immunity protein" evidence="2">
    <location>
        <begin position="34"/>
        <end position="126"/>
    </location>
</feature>
<evidence type="ECO:0000313" key="4">
    <source>
        <dbReference type="Proteomes" id="UP000239724"/>
    </source>
</evidence>
<feature type="signal peptide" evidence="1">
    <location>
        <begin position="1"/>
        <end position="22"/>
    </location>
</feature>
<evidence type="ECO:0000313" key="3">
    <source>
        <dbReference type="EMBL" id="PPQ35022.1"/>
    </source>
</evidence>
<organism evidence="3 4">
    <name type="scientific">Rhodopila globiformis</name>
    <name type="common">Rhodopseudomonas globiformis</name>
    <dbReference type="NCBI Taxonomy" id="1071"/>
    <lineage>
        <taxon>Bacteria</taxon>
        <taxon>Pseudomonadati</taxon>
        <taxon>Pseudomonadota</taxon>
        <taxon>Alphaproteobacteria</taxon>
        <taxon>Acetobacterales</taxon>
        <taxon>Acetobacteraceae</taxon>
        <taxon>Rhodopila</taxon>
    </lineage>
</organism>
<evidence type="ECO:0000256" key="1">
    <source>
        <dbReference type="SAM" id="SignalP"/>
    </source>
</evidence>
<dbReference type="Proteomes" id="UP000239724">
    <property type="component" value="Unassembled WGS sequence"/>
</dbReference>
<dbReference type="Pfam" id="PF18602">
    <property type="entry name" value="Rap1a"/>
    <property type="match status" value="1"/>
</dbReference>
<comment type="caution">
    <text evidence="3">The sequence shown here is derived from an EMBL/GenBank/DDBJ whole genome shotgun (WGS) entry which is preliminary data.</text>
</comment>
<accession>A0A2S6NJG5</accession>
<proteinExistence type="predicted"/>
<dbReference type="EMBL" id="NHRY01000080">
    <property type="protein sequence ID" value="PPQ35022.1"/>
    <property type="molecule type" value="Genomic_DNA"/>
</dbReference>
<sequence length="130" mass="14044">MRIGLWTLAGCGMMLAASAASAAVTQDSFLLRNTGDLVDLCSAPQTDPLYTAAVNFCHGFGVGVVRTLQDQDAASRSGRLFCFPNPAPTRNEAVARFVQWANADPSRLQMSAEDGIATYLSQQYPCPRRR</sequence>
<keyword evidence="4" id="KW-1185">Reference proteome</keyword>
<protein>
    <recommendedName>
        <fullName evidence="2">Rap1a immunity protein domain-containing protein</fullName>
    </recommendedName>
</protein>
<reference evidence="3 4" key="1">
    <citation type="journal article" date="2018" name="Arch. Microbiol.">
        <title>New insights into the metabolic potential of the phototrophic purple bacterium Rhodopila globiformis DSM 161(T) from its draft genome sequence and evidence for a vanadium-dependent nitrogenase.</title>
        <authorList>
            <person name="Imhoff J.F."/>
            <person name="Rahn T."/>
            <person name="Kunzel S."/>
            <person name="Neulinger S.C."/>
        </authorList>
    </citation>
    <scope>NUCLEOTIDE SEQUENCE [LARGE SCALE GENOMIC DNA]</scope>
    <source>
        <strain evidence="3 4">DSM 161</strain>
    </source>
</reference>
<evidence type="ECO:0000259" key="2">
    <source>
        <dbReference type="Pfam" id="PF18602"/>
    </source>
</evidence>
<dbReference type="AlphaFoldDB" id="A0A2S6NJG5"/>
<gene>
    <name evidence="3" type="ORF">CCS01_08965</name>
</gene>
<dbReference type="RefSeq" id="WP_104518511.1">
    <property type="nucleotide sequence ID" value="NZ_NHRY01000080.1"/>
</dbReference>
<name>A0A2S6NJG5_RHOGL</name>
<keyword evidence="1" id="KW-0732">Signal</keyword>
<dbReference type="InterPro" id="IPR041238">
    <property type="entry name" value="Rap1a"/>
</dbReference>
<dbReference type="OrthoDB" id="5516488at2"/>
<feature type="chain" id="PRO_5015695552" description="Rap1a immunity protein domain-containing protein" evidence="1">
    <location>
        <begin position="23"/>
        <end position="130"/>
    </location>
</feature>